<feature type="transmembrane region" description="Helical" evidence="1">
    <location>
        <begin position="131"/>
        <end position="153"/>
    </location>
</feature>
<dbReference type="InterPro" id="IPR038770">
    <property type="entry name" value="Na+/solute_symporter_sf"/>
</dbReference>
<feature type="transmembrane region" description="Helical" evidence="1">
    <location>
        <begin position="95"/>
        <end position="119"/>
    </location>
</feature>
<dbReference type="PIRSF" id="PIRSF026166">
    <property type="entry name" value="UCP026166"/>
    <property type="match status" value="1"/>
</dbReference>
<dbReference type="PANTHER" id="PTHR18640:SF5">
    <property type="entry name" value="SODIUM_BILE ACID COTRANSPORTER 7"/>
    <property type="match status" value="1"/>
</dbReference>
<keyword evidence="1" id="KW-0812">Transmembrane</keyword>
<reference evidence="2 3" key="1">
    <citation type="journal article" date="2019" name="Int. J. Syst. Evol. Microbiol.">
        <title>The Global Catalogue of Microorganisms (GCM) 10K type strain sequencing project: providing services to taxonomists for standard genome sequencing and annotation.</title>
        <authorList>
            <consortium name="The Broad Institute Genomics Platform"/>
            <consortium name="The Broad Institute Genome Sequencing Center for Infectious Disease"/>
            <person name="Wu L."/>
            <person name="Ma J."/>
        </authorList>
    </citation>
    <scope>NUCLEOTIDE SEQUENCE [LARGE SCALE GENOMIC DNA]</scope>
    <source>
        <strain evidence="2 3">JCM 13008</strain>
    </source>
</reference>
<evidence type="ECO:0000256" key="1">
    <source>
        <dbReference type="SAM" id="Phobius"/>
    </source>
</evidence>
<feature type="transmembrane region" description="Helical" evidence="1">
    <location>
        <begin position="268"/>
        <end position="295"/>
    </location>
</feature>
<gene>
    <name evidence="2" type="ORF">GCM10009668_29080</name>
</gene>
<keyword evidence="1" id="KW-1133">Transmembrane helix</keyword>
<protein>
    <submittedName>
        <fullName evidence="2">Bile acid:sodium symporter</fullName>
    </submittedName>
</protein>
<dbReference type="Gene3D" id="1.20.1530.20">
    <property type="match status" value="1"/>
</dbReference>
<comment type="caution">
    <text evidence="2">The sequence shown here is derived from an EMBL/GenBank/DDBJ whole genome shotgun (WGS) entry which is preliminary data.</text>
</comment>
<name>A0ABN1TXS2_9ACTN</name>
<keyword evidence="1" id="KW-0472">Membrane</keyword>
<keyword evidence="3" id="KW-1185">Reference proteome</keyword>
<evidence type="ECO:0000313" key="3">
    <source>
        <dbReference type="Proteomes" id="UP001501581"/>
    </source>
</evidence>
<dbReference type="InterPro" id="IPR016833">
    <property type="entry name" value="Put_Na-Bile_cotransptr"/>
</dbReference>
<dbReference type="Pfam" id="PF13593">
    <property type="entry name" value="SBF_like"/>
    <property type="match status" value="1"/>
</dbReference>
<proteinExistence type="predicted"/>
<evidence type="ECO:0000313" key="2">
    <source>
        <dbReference type="EMBL" id="GAA1107289.1"/>
    </source>
</evidence>
<dbReference type="RefSeq" id="WP_343995530.1">
    <property type="nucleotide sequence ID" value="NZ_BAAALG010000011.1"/>
</dbReference>
<dbReference type="PANTHER" id="PTHR18640">
    <property type="entry name" value="SOLUTE CARRIER FAMILY 10 MEMBER 7"/>
    <property type="match status" value="1"/>
</dbReference>
<organism evidence="2 3">
    <name type="scientific">Nocardioides dubius</name>
    <dbReference type="NCBI Taxonomy" id="317019"/>
    <lineage>
        <taxon>Bacteria</taxon>
        <taxon>Bacillati</taxon>
        <taxon>Actinomycetota</taxon>
        <taxon>Actinomycetes</taxon>
        <taxon>Propionibacteriales</taxon>
        <taxon>Nocardioidaceae</taxon>
        <taxon>Nocardioides</taxon>
    </lineage>
</organism>
<dbReference type="EMBL" id="BAAALG010000011">
    <property type="protein sequence ID" value="GAA1107289.1"/>
    <property type="molecule type" value="Genomic_DNA"/>
</dbReference>
<feature type="transmembrane region" description="Helical" evidence="1">
    <location>
        <begin position="226"/>
        <end position="247"/>
    </location>
</feature>
<accession>A0ABN1TXS2</accession>
<feature type="transmembrane region" description="Helical" evidence="1">
    <location>
        <begin position="30"/>
        <end position="48"/>
    </location>
</feature>
<feature type="transmembrane region" description="Helical" evidence="1">
    <location>
        <begin position="68"/>
        <end position="89"/>
    </location>
</feature>
<dbReference type="Proteomes" id="UP001501581">
    <property type="component" value="Unassembled WGS sequence"/>
</dbReference>
<sequence length="316" mass="33337">MKRLDPFMLAIVTALLVGSAVPLDGQAAVWMDRIVAAGIFWVFFLYGIKIAPKEAGRALANWRLHSLVLASTYVLFPLLGLLTTLIPHAVLPDDLALGVLFLCLLPSTVQSSVTFTSIAQGNVAGAMSAASLSNLAGVFITPLLAAALMGGTLTLSADLVLKVAAQLLLPFVLGQIARPFLADAVKRHPRAITLSDRSAITLAVFAAASHAREAGVWSAVSALDLLVLFAVMIALLAAVLTLTWLVGRETRLPRGDRVVLVMCGSKKSLASGIPMATVLLPASGIGMVVLPLILFHQLQLLTCATIARRWQPPPSM</sequence>